<dbReference type="PANTHER" id="PTHR11662">
    <property type="entry name" value="SOLUTE CARRIER FAMILY 17"/>
    <property type="match status" value="1"/>
</dbReference>
<dbReference type="PANTHER" id="PTHR11662:SF399">
    <property type="entry name" value="FI19708P1-RELATED"/>
    <property type="match status" value="1"/>
</dbReference>
<keyword evidence="5 8" id="KW-0472">Membrane</keyword>
<comment type="subcellular location">
    <subcellularLocation>
        <location evidence="1">Cell membrane</location>
        <topology evidence="1">Multi-pass membrane protein</topology>
    </subcellularLocation>
</comment>
<evidence type="ECO:0000256" key="5">
    <source>
        <dbReference type="ARBA" id="ARBA00023136"/>
    </source>
</evidence>
<sequence length="478" mass="51309">MKSYQSTLAHHGRKPPTASTPLAANGQPQHAAAPPLTANGQAPAAASAPLDLPRPKGRNLRWVIIGIIALLTITNYLDRGNLSVAAPQIMQDLHISNAMMGVVLSAFVWPYAIMNLPTGWAVDRFGVKLLLALAAGLWSVVAILTGFARSVGAFIGLRIALGVSEAPLFPAALKATDKWFPEREKAAATSAYIAATQVGLALAPPVSTLLMEYFGWPAMFIIMGIFGFVALLGWLVVYREPEQHPRLHSDELRYITAGQQHRQEAPATQQGRVSLNEWSRLFRYASTWYMVIGGFCLQYVFWFYISWLPTYLQQAQGFTLNRAGLLSALPYIAGGVAVLIGGRFSDRLVVRGVDPFKARRYTIAGAAVMTALAMFVTAASTGPALAVALLTLGMFTYSLSSGNYWTLAAEAVTSKRLVASVSSIQNFGGFLGGACAPIVTGIVIDRFGGFVPAIVVAGAMAMISAMMYGIALRRRLPV</sequence>
<feature type="transmembrane region" description="Helical" evidence="8">
    <location>
        <begin position="417"/>
        <end position="444"/>
    </location>
</feature>
<dbReference type="InterPro" id="IPR020846">
    <property type="entry name" value="MFS_dom"/>
</dbReference>
<dbReference type="PIRSF" id="PIRSF002808">
    <property type="entry name" value="Hexose_phosphate_transp"/>
    <property type="match status" value="1"/>
</dbReference>
<name>W0HZ26_9GAMM</name>
<evidence type="ECO:0000256" key="8">
    <source>
        <dbReference type="SAM" id="Phobius"/>
    </source>
</evidence>
<feature type="region of interest" description="Disordered" evidence="7">
    <location>
        <begin position="1"/>
        <end position="50"/>
    </location>
</feature>
<evidence type="ECO:0000313" key="11">
    <source>
        <dbReference type="Proteomes" id="UP000019028"/>
    </source>
</evidence>
<feature type="transmembrane region" description="Helical" evidence="8">
    <location>
        <begin position="129"/>
        <end position="148"/>
    </location>
</feature>
<dbReference type="CDD" id="cd17319">
    <property type="entry name" value="MFS_ExuT_GudP_like"/>
    <property type="match status" value="1"/>
</dbReference>
<dbReference type="PROSITE" id="PS50850">
    <property type="entry name" value="MFS"/>
    <property type="match status" value="1"/>
</dbReference>
<evidence type="ECO:0000313" key="10">
    <source>
        <dbReference type="EMBL" id="AHF77413.1"/>
    </source>
</evidence>
<protein>
    <submittedName>
        <fullName evidence="10">Putative major facilitator superfamily protein</fullName>
    </submittedName>
</protein>
<feature type="transmembrane region" description="Helical" evidence="8">
    <location>
        <begin position="97"/>
        <end position="117"/>
    </location>
</feature>
<dbReference type="InterPro" id="IPR050382">
    <property type="entry name" value="MFS_Na/Anion_cotransporter"/>
</dbReference>
<dbReference type="GO" id="GO:0022857">
    <property type="term" value="F:transmembrane transporter activity"/>
    <property type="evidence" value="ECO:0007669"/>
    <property type="project" value="InterPro"/>
</dbReference>
<comment type="similarity">
    <text evidence="6">Belongs to the major facilitator superfamily. Phthalate permease family.</text>
</comment>
<accession>W0HZ26</accession>
<feature type="transmembrane region" description="Helical" evidence="8">
    <location>
        <begin position="385"/>
        <end position="405"/>
    </location>
</feature>
<dbReference type="AlphaFoldDB" id="W0HZ26"/>
<evidence type="ECO:0000256" key="7">
    <source>
        <dbReference type="SAM" id="MobiDB-lite"/>
    </source>
</evidence>
<evidence type="ECO:0000256" key="6">
    <source>
        <dbReference type="ARBA" id="ARBA00038514"/>
    </source>
</evidence>
<keyword evidence="2" id="KW-1003">Cell membrane</keyword>
<feature type="compositionally biased region" description="Polar residues" evidence="7">
    <location>
        <begin position="17"/>
        <end position="28"/>
    </location>
</feature>
<dbReference type="Gene3D" id="1.20.1250.20">
    <property type="entry name" value="MFS general substrate transporter like domains"/>
    <property type="match status" value="2"/>
</dbReference>
<feature type="domain" description="Major facilitator superfamily (MFS) profile" evidence="9">
    <location>
        <begin position="64"/>
        <end position="476"/>
    </location>
</feature>
<dbReference type="EMBL" id="CP006569">
    <property type="protein sequence ID" value="AHF77413.1"/>
    <property type="molecule type" value="Genomic_DNA"/>
</dbReference>
<gene>
    <name evidence="10" type="ORF">Sant_2369</name>
</gene>
<dbReference type="InterPro" id="IPR000849">
    <property type="entry name" value="Sugar_P_transporter"/>
</dbReference>
<dbReference type="Pfam" id="PF07690">
    <property type="entry name" value="MFS_1"/>
    <property type="match status" value="1"/>
</dbReference>
<dbReference type="KEGG" id="sod:Sant_2369"/>
<evidence type="ECO:0000259" key="9">
    <source>
        <dbReference type="PROSITE" id="PS50850"/>
    </source>
</evidence>
<evidence type="ECO:0000256" key="2">
    <source>
        <dbReference type="ARBA" id="ARBA00022475"/>
    </source>
</evidence>
<keyword evidence="11" id="KW-1185">Reference proteome</keyword>
<organism evidence="10 11">
    <name type="scientific">Sodalis praecaptivus</name>
    <dbReference type="NCBI Taxonomy" id="1239307"/>
    <lineage>
        <taxon>Bacteria</taxon>
        <taxon>Pseudomonadati</taxon>
        <taxon>Pseudomonadota</taxon>
        <taxon>Gammaproteobacteria</taxon>
        <taxon>Enterobacterales</taxon>
        <taxon>Bruguierivoracaceae</taxon>
        <taxon>Sodalis</taxon>
    </lineage>
</organism>
<dbReference type="GO" id="GO:0005886">
    <property type="term" value="C:plasma membrane"/>
    <property type="evidence" value="ECO:0007669"/>
    <property type="project" value="UniProtKB-SubCell"/>
</dbReference>
<dbReference type="SUPFAM" id="SSF103473">
    <property type="entry name" value="MFS general substrate transporter"/>
    <property type="match status" value="1"/>
</dbReference>
<evidence type="ECO:0000256" key="4">
    <source>
        <dbReference type="ARBA" id="ARBA00022989"/>
    </source>
</evidence>
<feature type="transmembrane region" description="Helical" evidence="8">
    <location>
        <begin position="288"/>
        <end position="307"/>
    </location>
</feature>
<dbReference type="OrthoDB" id="8596007at2"/>
<feature type="transmembrane region" description="Helical" evidence="8">
    <location>
        <begin position="215"/>
        <end position="237"/>
    </location>
</feature>
<keyword evidence="4 8" id="KW-1133">Transmembrane helix</keyword>
<dbReference type="InterPro" id="IPR036259">
    <property type="entry name" value="MFS_trans_sf"/>
</dbReference>
<evidence type="ECO:0000256" key="3">
    <source>
        <dbReference type="ARBA" id="ARBA00022692"/>
    </source>
</evidence>
<dbReference type="InterPro" id="IPR011701">
    <property type="entry name" value="MFS"/>
</dbReference>
<evidence type="ECO:0000256" key="1">
    <source>
        <dbReference type="ARBA" id="ARBA00004651"/>
    </source>
</evidence>
<dbReference type="RefSeq" id="WP_025422554.1">
    <property type="nucleotide sequence ID" value="NZ_CP006569.1"/>
</dbReference>
<dbReference type="Proteomes" id="UP000019028">
    <property type="component" value="Chromosome"/>
</dbReference>
<feature type="transmembrane region" description="Helical" evidence="8">
    <location>
        <begin position="60"/>
        <end position="77"/>
    </location>
</feature>
<dbReference type="PATRIC" id="fig|1239307.3.peg.2631"/>
<feature type="transmembrane region" description="Helical" evidence="8">
    <location>
        <begin position="361"/>
        <end position="379"/>
    </location>
</feature>
<feature type="transmembrane region" description="Helical" evidence="8">
    <location>
        <begin position="319"/>
        <end position="340"/>
    </location>
</feature>
<dbReference type="HOGENOM" id="CLU_001265_5_1_6"/>
<reference evidence="10 11" key="1">
    <citation type="journal article" date="2014" name="Genome Biol. Evol.">
        <title>Genome degeneration and adaptation in a nascent stage of symbiosis.</title>
        <authorList>
            <person name="Oakeson K.F."/>
            <person name="Gil R."/>
            <person name="Clayton A.L."/>
            <person name="Dunn D.M."/>
            <person name="von Niederhausern A.C."/>
            <person name="Hamil C."/>
            <person name="Aoyagi A."/>
            <person name="Duval B."/>
            <person name="Baca A."/>
            <person name="Silva F.J."/>
            <person name="Vallier A."/>
            <person name="Jackson D.G."/>
            <person name="Latorre A."/>
            <person name="Weiss R.B."/>
            <person name="Heddi A."/>
            <person name="Moya A."/>
            <person name="Dale C."/>
        </authorList>
    </citation>
    <scope>NUCLEOTIDE SEQUENCE [LARGE SCALE GENOMIC DNA]</scope>
    <source>
        <strain evidence="10 11">HS1</strain>
    </source>
</reference>
<keyword evidence="3 8" id="KW-0812">Transmembrane</keyword>
<proteinExistence type="inferred from homology"/>
<feature type="transmembrane region" description="Helical" evidence="8">
    <location>
        <begin position="450"/>
        <end position="472"/>
    </location>
</feature>